<sequence>MKQYLKRGRRGFTLVEMLVSVALCMFIMLILTGAFQSGIDAFRILRSTGQMAEKLRIASAVIRRDVASQHFDGSFQPGLSGPYLSDQRLDKIGWAPPEMGYFRIYAPRVIREGLDSDNVPVTRAVNHQMAMTVKRSGTTVADAFQANMPGLPGSNLTSLSSYELGTSSLFASKWGEVSYFLYPNPNQTIQGAYGQEQLYTLYRRVSTLAPSPVSGQVIDSSTSSAYSAPEISQTLLANGGVTGYYNSPADVTMPLYSVVTTPAGSRNYSGATQPNLVRQIPNLLDPNTNQPLAQPLLQEVLSFEIRAIYDIPSVVNPLNGAVTPLHTILQDGTDPLTGPVGSNQFNRSNGGISDPADATINWPFLELPRYTYLPRRNNNGFNYGYHPGNLNSSFAPPPTPPYPAIAVSLPYPPPYTQVTNAGLNTNPNPSSFNYPPSIPPNPLDINFPSNRYRPEGMQFAYTFDTWTRYGNASQFPNLKYVNWDNDSIEPPSPTPYVPGNPYTDLQTNPANNVPTGCLVPWEDRPPMRIRIRALQIKLRVWDAKAGLARQVTIIQDV</sequence>
<keyword evidence="3" id="KW-1185">Reference proteome</keyword>
<dbReference type="KEGG" id="tsph:KIH39_18195"/>
<evidence type="ECO:0000256" key="1">
    <source>
        <dbReference type="SAM" id="Phobius"/>
    </source>
</evidence>
<organism evidence="2 3">
    <name type="scientific">Telmatocola sphagniphila</name>
    <dbReference type="NCBI Taxonomy" id="1123043"/>
    <lineage>
        <taxon>Bacteria</taxon>
        <taxon>Pseudomonadati</taxon>
        <taxon>Planctomycetota</taxon>
        <taxon>Planctomycetia</taxon>
        <taxon>Gemmatales</taxon>
        <taxon>Gemmataceae</taxon>
    </lineage>
</organism>
<dbReference type="InterPro" id="IPR012902">
    <property type="entry name" value="N_methyl_site"/>
</dbReference>
<dbReference type="RefSeq" id="WP_213494654.1">
    <property type="nucleotide sequence ID" value="NZ_CP074694.1"/>
</dbReference>
<keyword evidence="1" id="KW-1133">Transmembrane helix</keyword>
<reference evidence="2" key="1">
    <citation type="submission" date="2021-05" db="EMBL/GenBank/DDBJ databases">
        <title>Complete genome sequence of the cellulolytic planctomycete Telmatocola sphagniphila SP2T and characterization of the first cellulase from planctomycetes.</title>
        <authorList>
            <person name="Rakitin A.L."/>
            <person name="Beletsky A.V."/>
            <person name="Naumoff D.G."/>
            <person name="Kulichevskaya I.S."/>
            <person name="Mardanov A.V."/>
            <person name="Ravin N.V."/>
            <person name="Dedysh S.N."/>
        </authorList>
    </citation>
    <scope>NUCLEOTIDE SEQUENCE</scope>
    <source>
        <strain evidence="2">SP2T</strain>
    </source>
</reference>
<dbReference type="Pfam" id="PF07963">
    <property type="entry name" value="N_methyl"/>
    <property type="match status" value="1"/>
</dbReference>
<gene>
    <name evidence="2" type="ORF">KIH39_18195</name>
</gene>
<feature type="transmembrane region" description="Helical" evidence="1">
    <location>
        <begin position="12"/>
        <end position="35"/>
    </location>
</feature>
<keyword evidence="1" id="KW-0812">Transmembrane</keyword>
<dbReference type="Proteomes" id="UP000676194">
    <property type="component" value="Chromosome"/>
</dbReference>
<name>A0A8E6B447_9BACT</name>
<dbReference type="EMBL" id="CP074694">
    <property type="protein sequence ID" value="QVL30771.1"/>
    <property type="molecule type" value="Genomic_DNA"/>
</dbReference>
<proteinExistence type="predicted"/>
<dbReference type="NCBIfam" id="TIGR02532">
    <property type="entry name" value="IV_pilin_GFxxxE"/>
    <property type="match status" value="1"/>
</dbReference>
<accession>A0A8E6B447</accession>
<protein>
    <submittedName>
        <fullName evidence="2">Prepilin-type N-terminal cleavage/methylation domain-containing protein</fullName>
    </submittedName>
</protein>
<evidence type="ECO:0000313" key="2">
    <source>
        <dbReference type="EMBL" id="QVL30771.1"/>
    </source>
</evidence>
<dbReference type="AlphaFoldDB" id="A0A8E6B447"/>
<evidence type="ECO:0000313" key="3">
    <source>
        <dbReference type="Proteomes" id="UP000676194"/>
    </source>
</evidence>
<keyword evidence="1" id="KW-0472">Membrane</keyword>